<feature type="domain" description="4Fe-4S ferredoxin-type" evidence="1">
    <location>
        <begin position="59"/>
        <end position="88"/>
    </location>
</feature>
<dbReference type="KEGG" id="aft:BBF96_07845"/>
<sequence>MKQLLIISGKGGTGKTTLTVSFAALGDNLILADCDVDAADLRLVLKPEVLERHDFYSGKIAEINQARCKRCLQCVKNCNFQAIEINIELAEVRLNLVDGPPEIGCPVISSFSGTDLALIVTEPTISGLHDLKRILKLADNFQIASMVCI</sequence>
<name>A0A3Q9HSA3_9FIRM</name>
<evidence type="ECO:0000313" key="2">
    <source>
        <dbReference type="EMBL" id="AZR73304.1"/>
    </source>
</evidence>
<evidence type="ECO:0000259" key="1">
    <source>
        <dbReference type="PROSITE" id="PS51379"/>
    </source>
</evidence>
<dbReference type="PANTHER" id="PTHR43534:SF1">
    <property type="entry name" value="4FE-4S CLUSTER CONTAINING PARA FAMILY ATPASE PROTEIN"/>
    <property type="match status" value="1"/>
</dbReference>
<evidence type="ECO:0000313" key="3">
    <source>
        <dbReference type="Proteomes" id="UP000267250"/>
    </source>
</evidence>
<dbReference type="OrthoDB" id="9778602at2"/>
<gene>
    <name evidence="2" type="ORF">BBF96_07845</name>
</gene>
<dbReference type="InterPro" id="IPR002586">
    <property type="entry name" value="CobQ/CobB/MinD/ParA_Nub-bd_dom"/>
</dbReference>
<dbReference type="PANTHER" id="PTHR43534">
    <property type="entry name" value="MIND SUPERFAMILY P-LOOP ATPASE CONTAINING AN INSERTED FERREDOXIN DOMAIN"/>
    <property type="match status" value="1"/>
</dbReference>
<dbReference type="Proteomes" id="UP000267250">
    <property type="component" value="Chromosome"/>
</dbReference>
<dbReference type="RefSeq" id="WP_127016634.1">
    <property type="nucleotide sequence ID" value="NZ_CP016379.1"/>
</dbReference>
<dbReference type="AlphaFoldDB" id="A0A3Q9HSA3"/>
<dbReference type="InterPro" id="IPR017896">
    <property type="entry name" value="4Fe4S_Fe-S-bd"/>
</dbReference>
<dbReference type="EMBL" id="CP016379">
    <property type="protein sequence ID" value="AZR73304.1"/>
    <property type="molecule type" value="Genomic_DNA"/>
</dbReference>
<dbReference type="Gene3D" id="3.40.50.300">
    <property type="entry name" value="P-loop containing nucleotide triphosphate hydrolases"/>
    <property type="match status" value="1"/>
</dbReference>
<proteinExistence type="predicted"/>
<organism evidence="2 3">
    <name type="scientific">Anoxybacter fermentans</name>
    <dbReference type="NCBI Taxonomy" id="1323375"/>
    <lineage>
        <taxon>Bacteria</taxon>
        <taxon>Bacillati</taxon>
        <taxon>Bacillota</taxon>
        <taxon>Clostridia</taxon>
        <taxon>Halanaerobiales</taxon>
        <taxon>Anoxybacter</taxon>
    </lineage>
</organism>
<protein>
    <recommendedName>
        <fullName evidence="1">4Fe-4S ferredoxin-type domain-containing protein</fullName>
    </recommendedName>
</protein>
<dbReference type="Pfam" id="PF01656">
    <property type="entry name" value="CbiA"/>
    <property type="match status" value="1"/>
</dbReference>
<dbReference type="InterPro" id="IPR027417">
    <property type="entry name" value="P-loop_NTPase"/>
</dbReference>
<dbReference type="SUPFAM" id="SSF52540">
    <property type="entry name" value="P-loop containing nucleoside triphosphate hydrolases"/>
    <property type="match status" value="1"/>
</dbReference>
<dbReference type="PROSITE" id="PS51379">
    <property type="entry name" value="4FE4S_FER_2"/>
    <property type="match status" value="1"/>
</dbReference>
<reference evidence="2 3" key="1">
    <citation type="submission" date="2016-07" db="EMBL/GenBank/DDBJ databases">
        <title>Genome and transcriptome analysis of iron-reducing fermentative bacteria Anoxybacter fermentans.</title>
        <authorList>
            <person name="Zeng X."/>
            <person name="Shao Z."/>
        </authorList>
    </citation>
    <scope>NUCLEOTIDE SEQUENCE [LARGE SCALE GENOMIC DNA]</scope>
    <source>
        <strain evidence="2 3">DY22613</strain>
    </source>
</reference>
<keyword evidence="3" id="KW-1185">Reference proteome</keyword>
<accession>A0A3Q9HSA3</accession>